<dbReference type="SUPFAM" id="SSF56801">
    <property type="entry name" value="Acetyl-CoA synthetase-like"/>
    <property type="match status" value="1"/>
</dbReference>
<sequence length="938" mass="103772">MHNTELQSTLRRSLAHSCIINPSQRQGRSAHADPTSGPRLAISRQPLIGRWPSVTPESNEKYEPKGFIAEIASERRREPRVSVPLFLEEVPYSRNTLPPLVSVEVNGLEVAALIHTACHVSFISATLVGELSMRQDVIPDTSVPPSPLSSGTGVPWLVEGKLRYVELSLRGSKHVTQLHVARDLPSDLVLGVDFLKKAQVRVNFPENCIFLPNGGQETKVRFNGLGREWQSGWAPESREMEENFDEYRNGPDQVLPATHNKTWEADGVVKLYIEEEGAMAGAPFSVHTLMQDRARDYAKHPALAVKREGAWRYWTYKEYFEESRTVAKAFIRLGLERFHGVCIMGFNSPEWLIANFGCIFAGGLCAGVYTTNSPEACRHLAENCRAQIIVVEDNACLNKFLAVKRFLPEIKAIIQWSGVPGAPGVISWAELMAIGLAEKDAELEDRLSLAAVNQCCTLIYTSGTTGPPKGVMCSQDHLTWGSSQYQANTNHELCTEVFVSYLPLSHLAAQMLDVYLACTIGATVYFAQPDALKGTLGQTLQEVRPTCFLGVPRVWEKIYERMQEAGAQVGGVKKAVATWAKYHGLNYFNALRDGRTLSTYERACNSLAKALILNKVKAAIGFNRAEKFVSGAAPISKDVLEYFMSINIPIMEGYGMSESLSICSMSYPEQDRFRLGSVGKALPQCYTKLAPVDGCKPDEGEICMKGRSVFMGYLHMPEKTSETIDDEGWLHSGDIGRFDEDGFLYITGRIKELIITAGGENIPPVLIEEAVKKELPFVSFAFLCGDRRKYLSMLLTLKAETDDTTGEPQQILTPACQALFKDLGCDVQTVAEAVAEVKENPSGPLAKAIQDGIERYNKSGAVSNAQKIQKWALLPLDFSQPTGELNNTLKLKRSFVQEKYKDIIDSMYIPNKSLDVASRAHDKGDALPDLDYDSNLLA</sequence>
<protein>
    <recommendedName>
        <fullName evidence="4">long-chain-fatty-acid--CoA ligase</fullName>
        <ecNumber evidence="4">6.2.1.3</ecNumber>
    </recommendedName>
</protein>
<evidence type="ECO:0000256" key="4">
    <source>
        <dbReference type="ARBA" id="ARBA00026121"/>
    </source>
</evidence>
<dbReference type="InterPro" id="IPR042099">
    <property type="entry name" value="ANL_N_sf"/>
</dbReference>
<dbReference type="GO" id="GO:0016020">
    <property type="term" value="C:membrane"/>
    <property type="evidence" value="ECO:0007669"/>
    <property type="project" value="TreeGrafter"/>
</dbReference>
<dbReference type="InterPro" id="IPR020845">
    <property type="entry name" value="AMP-binding_CS"/>
</dbReference>
<comment type="caution">
    <text evidence="6">The sequence shown here is derived from an EMBL/GenBank/DDBJ whole genome shotgun (WGS) entry which is preliminary data.</text>
</comment>
<keyword evidence="3" id="KW-0443">Lipid metabolism</keyword>
<dbReference type="Gene3D" id="3.40.50.12780">
    <property type="entry name" value="N-terminal domain of ligase-like"/>
    <property type="match status" value="2"/>
</dbReference>
<dbReference type="PANTHER" id="PTHR43272">
    <property type="entry name" value="LONG-CHAIN-FATTY-ACID--COA LIGASE"/>
    <property type="match status" value="1"/>
</dbReference>
<reference evidence="6 7" key="2">
    <citation type="submission" date="2019-01" db="EMBL/GenBank/DDBJ databases">
        <title>The decoding of complex shrimp genome reveals the adaptation for benthos swimmer, frequently molting mechanism and breeding impact on genome.</title>
        <authorList>
            <person name="Sun Y."/>
            <person name="Gao Y."/>
            <person name="Yu Y."/>
        </authorList>
    </citation>
    <scope>NUCLEOTIDE SEQUENCE [LARGE SCALE GENOMIC DNA]</scope>
    <source>
        <tissue evidence="6">Muscle</tissue>
    </source>
</reference>
<dbReference type="InterPro" id="IPR000873">
    <property type="entry name" value="AMP-dep_synth/lig_dom"/>
</dbReference>
<reference evidence="6 7" key="1">
    <citation type="submission" date="2018-04" db="EMBL/GenBank/DDBJ databases">
        <authorList>
            <person name="Zhang X."/>
            <person name="Yuan J."/>
            <person name="Li F."/>
            <person name="Xiang J."/>
        </authorList>
    </citation>
    <scope>NUCLEOTIDE SEQUENCE [LARGE SCALE GENOMIC DNA]</scope>
    <source>
        <tissue evidence="6">Muscle</tissue>
    </source>
</reference>
<gene>
    <name evidence="6" type="ORF">C7M84_011868</name>
</gene>
<feature type="domain" description="AMP-dependent synthetase/ligase" evidence="5">
    <location>
        <begin position="291"/>
        <end position="714"/>
    </location>
</feature>
<evidence type="ECO:0000256" key="3">
    <source>
        <dbReference type="ARBA" id="ARBA00023098"/>
    </source>
</evidence>
<evidence type="ECO:0000256" key="2">
    <source>
        <dbReference type="ARBA" id="ARBA00022832"/>
    </source>
</evidence>
<keyword evidence="1 6" id="KW-0436">Ligase</keyword>
<dbReference type="EC" id="6.2.1.3" evidence="4"/>
<dbReference type="CDD" id="cd00303">
    <property type="entry name" value="retropepsin_like"/>
    <property type="match status" value="1"/>
</dbReference>
<proteinExistence type="predicted"/>
<dbReference type="Proteomes" id="UP000283509">
    <property type="component" value="Unassembled WGS sequence"/>
</dbReference>
<dbReference type="GO" id="GO:0004467">
    <property type="term" value="F:long-chain fatty acid-CoA ligase activity"/>
    <property type="evidence" value="ECO:0007669"/>
    <property type="project" value="UniProtKB-EC"/>
</dbReference>
<keyword evidence="7" id="KW-1185">Reference proteome</keyword>
<name>A0A423T080_PENVA</name>
<dbReference type="SUPFAM" id="SSF50630">
    <property type="entry name" value="Acid proteases"/>
    <property type="match status" value="1"/>
</dbReference>
<dbReference type="OrthoDB" id="3633556at2759"/>
<dbReference type="STRING" id="6689.A0A423T080"/>
<dbReference type="PANTHER" id="PTHR43272:SF32">
    <property type="entry name" value="AMP-DEPENDENT SYNTHETASE_LIGASE DOMAIN-CONTAINING PROTEIN"/>
    <property type="match status" value="1"/>
</dbReference>
<dbReference type="PROSITE" id="PS00455">
    <property type="entry name" value="AMP_BINDING"/>
    <property type="match status" value="1"/>
</dbReference>
<dbReference type="InterPro" id="IPR021109">
    <property type="entry name" value="Peptidase_aspartic_dom_sf"/>
</dbReference>
<evidence type="ECO:0000256" key="1">
    <source>
        <dbReference type="ARBA" id="ARBA00022598"/>
    </source>
</evidence>
<keyword evidence="2" id="KW-0276">Fatty acid metabolism</keyword>
<evidence type="ECO:0000259" key="5">
    <source>
        <dbReference type="Pfam" id="PF00501"/>
    </source>
</evidence>
<dbReference type="AlphaFoldDB" id="A0A423T080"/>
<dbReference type="Pfam" id="PF00501">
    <property type="entry name" value="AMP-binding"/>
    <property type="match status" value="1"/>
</dbReference>
<evidence type="ECO:0000313" key="6">
    <source>
        <dbReference type="EMBL" id="ROT69910.1"/>
    </source>
</evidence>
<organism evidence="6 7">
    <name type="scientific">Penaeus vannamei</name>
    <name type="common">Whiteleg shrimp</name>
    <name type="synonym">Litopenaeus vannamei</name>
    <dbReference type="NCBI Taxonomy" id="6689"/>
    <lineage>
        <taxon>Eukaryota</taxon>
        <taxon>Metazoa</taxon>
        <taxon>Ecdysozoa</taxon>
        <taxon>Arthropoda</taxon>
        <taxon>Crustacea</taxon>
        <taxon>Multicrustacea</taxon>
        <taxon>Malacostraca</taxon>
        <taxon>Eumalacostraca</taxon>
        <taxon>Eucarida</taxon>
        <taxon>Decapoda</taxon>
        <taxon>Dendrobranchiata</taxon>
        <taxon>Penaeoidea</taxon>
        <taxon>Penaeidae</taxon>
        <taxon>Penaeus</taxon>
    </lineage>
</organism>
<evidence type="ECO:0000313" key="7">
    <source>
        <dbReference type="Proteomes" id="UP000283509"/>
    </source>
</evidence>
<dbReference type="Gene3D" id="2.40.70.10">
    <property type="entry name" value="Acid Proteases"/>
    <property type="match status" value="1"/>
</dbReference>
<dbReference type="EMBL" id="QCYY01002502">
    <property type="protein sequence ID" value="ROT69910.1"/>
    <property type="molecule type" value="Genomic_DNA"/>
</dbReference>
<dbReference type="GO" id="GO:0005783">
    <property type="term" value="C:endoplasmic reticulum"/>
    <property type="evidence" value="ECO:0007669"/>
    <property type="project" value="TreeGrafter"/>
</dbReference>
<accession>A0A423T080</accession>